<proteinExistence type="predicted"/>
<evidence type="ECO:0000313" key="2">
    <source>
        <dbReference type="Proteomes" id="UP000554235"/>
    </source>
</evidence>
<protein>
    <recommendedName>
        <fullName evidence="3">F-box domain-containing protein</fullName>
    </recommendedName>
</protein>
<dbReference type="Proteomes" id="UP000554235">
    <property type="component" value="Unassembled WGS sequence"/>
</dbReference>
<dbReference type="AlphaFoldDB" id="A0A8H4L8N8"/>
<evidence type="ECO:0008006" key="3">
    <source>
        <dbReference type="Google" id="ProtNLM"/>
    </source>
</evidence>
<sequence>MAGWIGQLSDVVRRGVGHICLLVDGWRAIYRSQQHTTWTYERCHQRQPQTLDCLILSLLPADLILQIADHLGPDGQAFFSQTCHILRALLRRTPKPDDLPEVPKRRYLGVLAKDRPDRYVCYGCGSLHHVGWMGVLCTAWRDSIYCSHIQIALKHVRLNKRDWKHYICLTGILRPRIVRPLIWRYGRPRRYLICSRYPKVVEGRFLVMTQWTNITRHAFKMGMESFYILADVHYMVHPWYKTRDALRMCSNAATDEPLNLLDPISPSYFDINRGVVGFDSESPTDMLFCLENKEPQLYIWQDLGTENAPLYFAWERSEFREGMGVKGLRAGLAPGEVRRLYESDGKRKRAWPPALNG</sequence>
<comment type="caution">
    <text evidence="1">The sequence shown here is derived from an EMBL/GenBank/DDBJ whole genome shotgun (WGS) entry which is preliminary data.</text>
</comment>
<organism evidence="1 2">
    <name type="scientific">Fusarium albosuccineum</name>
    <dbReference type="NCBI Taxonomy" id="1237068"/>
    <lineage>
        <taxon>Eukaryota</taxon>
        <taxon>Fungi</taxon>
        <taxon>Dikarya</taxon>
        <taxon>Ascomycota</taxon>
        <taxon>Pezizomycotina</taxon>
        <taxon>Sordariomycetes</taxon>
        <taxon>Hypocreomycetidae</taxon>
        <taxon>Hypocreales</taxon>
        <taxon>Nectriaceae</taxon>
        <taxon>Fusarium</taxon>
        <taxon>Fusarium decemcellulare species complex</taxon>
    </lineage>
</organism>
<dbReference type="EMBL" id="JAADYS010001331">
    <property type="protein sequence ID" value="KAF4463628.1"/>
    <property type="molecule type" value="Genomic_DNA"/>
</dbReference>
<evidence type="ECO:0000313" key="1">
    <source>
        <dbReference type="EMBL" id="KAF4463628.1"/>
    </source>
</evidence>
<reference evidence="1 2" key="1">
    <citation type="submission" date="2020-01" db="EMBL/GenBank/DDBJ databases">
        <title>Identification and distribution of gene clusters putatively required for synthesis of sphingolipid metabolism inhibitors in phylogenetically diverse species of the filamentous fungus Fusarium.</title>
        <authorList>
            <person name="Kim H.-S."/>
            <person name="Busman M."/>
            <person name="Brown D.W."/>
            <person name="Divon H."/>
            <person name="Uhlig S."/>
            <person name="Proctor R.H."/>
        </authorList>
    </citation>
    <scope>NUCLEOTIDE SEQUENCE [LARGE SCALE GENOMIC DNA]</scope>
    <source>
        <strain evidence="1 2">NRRL 20459</strain>
    </source>
</reference>
<gene>
    <name evidence="1" type="ORF">FALBO_9547</name>
</gene>
<name>A0A8H4L8N8_9HYPO</name>
<accession>A0A8H4L8N8</accession>
<dbReference type="OrthoDB" id="3766406at2759"/>
<dbReference type="InterPro" id="IPR036047">
    <property type="entry name" value="F-box-like_dom_sf"/>
</dbReference>
<dbReference type="SUPFAM" id="SSF81383">
    <property type="entry name" value="F-box domain"/>
    <property type="match status" value="1"/>
</dbReference>
<keyword evidence="2" id="KW-1185">Reference proteome</keyword>